<reference evidence="1 2" key="2">
    <citation type="submission" date="2018-11" db="EMBL/GenBank/DDBJ databases">
        <authorList>
            <consortium name="Pathogen Informatics"/>
        </authorList>
    </citation>
    <scope>NUCLEOTIDE SEQUENCE [LARGE SCALE GENOMIC DNA]</scope>
    <source>
        <strain evidence="1 2">MHpl1</strain>
    </source>
</reference>
<dbReference type="Proteomes" id="UP000268014">
    <property type="component" value="Unassembled WGS sequence"/>
</dbReference>
<evidence type="ECO:0000313" key="1">
    <source>
        <dbReference type="EMBL" id="VDO58974.1"/>
    </source>
</evidence>
<evidence type="ECO:0000313" key="2">
    <source>
        <dbReference type="Proteomes" id="UP000268014"/>
    </source>
</evidence>
<sequence>MSMLPREENKRETYGYGSKVAILAIPNGYSEVESKYEAKHFRFLTQTKCPCAQMTYYDFDPENGLLIGRYARTRKTTSFSENRRRPRR</sequence>
<dbReference type="WBParaSite" id="HPLM_0001615301-mRNA-1">
    <property type="protein sequence ID" value="HPLM_0001615301-mRNA-1"/>
    <property type="gene ID" value="HPLM_0001615301"/>
</dbReference>
<accession>A0A0N4WWL4</accession>
<dbReference type="EMBL" id="UZAF01019295">
    <property type="protein sequence ID" value="VDO58974.1"/>
    <property type="molecule type" value="Genomic_DNA"/>
</dbReference>
<evidence type="ECO:0000313" key="3">
    <source>
        <dbReference type="WBParaSite" id="HPLM_0001615301-mRNA-1"/>
    </source>
</evidence>
<protein>
    <submittedName>
        <fullName evidence="1 3">Uncharacterized protein</fullName>
    </submittedName>
</protein>
<dbReference type="AlphaFoldDB" id="A0A0N4WWL4"/>
<name>A0A0N4WWL4_HAEPC</name>
<organism evidence="3">
    <name type="scientific">Haemonchus placei</name>
    <name type="common">Barber's pole worm</name>
    <dbReference type="NCBI Taxonomy" id="6290"/>
    <lineage>
        <taxon>Eukaryota</taxon>
        <taxon>Metazoa</taxon>
        <taxon>Ecdysozoa</taxon>
        <taxon>Nematoda</taxon>
        <taxon>Chromadorea</taxon>
        <taxon>Rhabditida</taxon>
        <taxon>Rhabditina</taxon>
        <taxon>Rhabditomorpha</taxon>
        <taxon>Strongyloidea</taxon>
        <taxon>Trichostrongylidae</taxon>
        <taxon>Haemonchus</taxon>
    </lineage>
</organism>
<reference evidence="3" key="1">
    <citation type="submission" date="2017-02" db="UniProtKB">
        <authorList>
            <consortium name="WormBaseParasite"/>
        </authorList>
    </citation>
    <scope>IDENTIFICATION</scope>
</reference>
<keyword evidence="2" id="KW-1185">Reference proteome</keyword>
<gene>
    <name evidence="1" type="ORF">HPLM_LOCUS16145</name>
</gene>
<proteinExistence type="predicted"/>